<keyword evidence="2" id="KW-1185">Reference proteome</keyword>
<dbReference type="KEGG" id="buu:WS70_02060"/>
<gene>
    <name evidence="1" type="ORF">WS70_02060</name>
</gene>
<protein>
    <submittedName>
        <fullName evidence="1">Uncharacterized protein</fullName>
    </submittedName>
</protein>
<dbReference type="REBASE" id="155221">
    <property type="entry name" value="BspBDU6ORF2060P"/>
</dbReference>
<dbReference type="EMBL" id="CP013386">
    <property type="protein sequence ID" value="AOJ00752.1"/>
    <property type="molecule type" value="Genomic_DNA"/>
</dbReference>
<name>A0A1B4FAJ8_9BURK</name>
<reference evidence="1 2" key="1">
    <citation type="submission" date="2015-12" db="EMBL/GenBank/DDBJ databases">
        <title>Diversity of Burkholderia near neighbor genomes.</title>
        <authorList>
            <person name="Sahl J."/>
            <person name="Wagner D."/>
            <person name="Keim P."/>
        </authorList>
    </citation>
    <scope>NUCLEOTIDE SEQUENCE [LARGE SCALE GENOMIC DNA]</scope>
    <source>
        <strain evidence="1 2">BDU6</strain>
    </source>
</reference>
<sequence length="278" mass="32351">MRRQARNGYLTAATGDAVAATYHAALDVLSRYQRVQVTSRVAGKQYDAFESDEKLSRPINRALYDPRPERWTELRAALDDAENTPLPAAEEITKTLYSMAISFCAAIDLLKRGDQKTPGTYFEYFVAFFFAWRVRTEPQNRIQVLNIDDENTELPTDYLFNLGRGQRKFHMPIKTSTRERAIMLWAHQRLLDGVYGTERFMGTPVLLAETKMDSERREVTEICTPEQWRLYQMYIARLQRIYYLDMPTAYGALANQFPPLHVRPFGQFFHEWNNLAPV</sequence>
<dbReference type="AlphaFoldDB" id="A0A1B4FAJ8"/>
<evidence type="ECO:0000313" key="2">
    <source>
        <dbReference type="Proteomes" id="UP000062519"/>
    </source>
</evidence>
<organism evidence="1 2">
    <name type="scientific">Burkholderia mayonis</name>
    <dbReference type="NCBI Taxonomy" id="1385591"/>
    <lineage>
        <taxon>Bacteria</taxon>
        <taxon>Pseudomonadati</taxon>
        <taxon>Pseudomonadota</taxon>
        <taxon>Betaproteobacteria</taxon>
        <taxon>Burkholderiales</taxon>
        <taxon>Burkholderiaceae</taxon>
        <taxon>Burkholderia</taxon>
        <taxon>pseudomallei group</taxon>
    </lineage>
</organism>
<proteinExistence type="predicted"/>
<dbReference type="Proteomes" id="UP000062519">
    <property type="component" value="Chromosome 1"/>
</dbReference>
<evidence type="ECO:0000313" key="1">
    <source>
        <dbReference type="EMBL" id="AOJ00752.1"/>
    </source>
</evidence>
<accession>A0A1B4FAJ8</accession>